<sequence length="206" mass="23394">MLKEKLKQLRNANNLTQEELALKCGVSLQSIKRYESEQKSNITLDTLEKLANALNTDLHFFTSTHRKVEDVVMVPYIKDVKAHIRRDKIDDDNSNMTFLPQSKSFLKRHFGIVSTEHLGLLQAMGNSMEPLIKEGDLLLFQNDGSCYEGAVYVIDLGGEYYVKRISKRPEVSLISDNPAYKPIILQSLEEIIILGRVVGVLHTFSL</sequence>
<name>E7A9G1_HELFC</name>
<gene>
    <name evidence="5" type="ordered locus">Hfelis_12540</name>
</gene>
<keyword evidence="2" id="KW-0238">DNA-binding</keyword>
<evidence type="ECO:0000259" key="4">
    <source>
        <dbReference type="PROSITE" id="PS50943"/>
    </source>
</evidence>
<dbReference type="Pfam" id="PF00717">
    <property type="entry name" value="Peptidase_S24"/>
    <property type="match status" value="1"/>
</dbReference>
<dbReference type="GO" id="GO:0003677">
    <property type="term" value="F:DNA binding"/>
    <property type="evidence" value="ECO:0007669"/>
    <property type="project" value="UniProtKB-KW"/>
</dbReference>
<protein>
    <recommendedName>
        <fullName evidence="4">HTH cro/C1-type domain-containing protein</fullName>
    </recommendedName>
</protein>
<dbReference type="AlphaFoldDB" id="E7A9G1"/>
<dbReference type="SUPFAM" id="SSF47413">
    <property type="entry name" value="lambda repressor-like DNA-binding domains"/>
    <property type="match status" value="1"/>
</dbReference>
<feature type="domain" description="HTH cro/C1-type" evidence="4">
    <location>
        <begin position="6"/>
        <end position="61"/>
    </location>
</feature>
<organism evidence="5 6">
    <name type="scientific">Helicobacter felis (strain ATCC 49179 / CCUG 28539 / NCTC 12436 / CS1)</name>
    <dbReference type="NCBI Taxonomy" id="936155"/>
    <lineage>
        <taxon>Bacteria</taxon>
        <taxon>Pseudomonadati</taxon>
        <taxon>Campylobacterota</taxon>
        <taxon>Epsilonproteobacteria</taxon>
        <taxon>Campylobacterales</taxon>
        <taxon>Helicobacteraceae</taxon>
        <taxon>Helicobacter</taxon>
    </lineage>
</organism>
<dbReference type="SMART" id="SM00530">
    <property type="entry name" value="HTH_XRE"/>
    <property type="match status" value="1"/>
</dbReference>
<dbReference type="Proteomes" id="UP000007934">
    <property type="component" value="Chromosome"/>
</dbReference>
<dbReference type="PANTHER" id="PTHR40661">
    <property type="match status" value="1"/>
</dbReference>
<dbReference type="eggNOG" id="COG1974">
    <property type="taxonomic scope" value="Bacteria"/>
</dbReference>
<dbReference type="InterPro" id="IPR001387">
    <property type="entry name" value="Cro/C1-type_HTH"/>
</dbReference>
<keyword evidence="6" id="KW-1185">Reference proteome</keyword>
<dbReference type="EMBL" id="FQ670179">
    <property type="protein sequence ID" value="CBY83338.1"/>
    <property type="molecule type" value="Genomic_DNA"/>
</dbReference>
<evidence type="ECO:0000313" key="5">
    <source>
        <dbReference type="EMBL" id="CBY83338.1"/>
    </source>
</evidence>
<dbReference type="PANTHER" id="PTHR40661:SF3">
    <property type="entry name" value="FELS-1 PROPHAGE TRANSCRIPTIONAL REGULATOR"/>
    <property type="match status" value="1"/>
</dbReference>
<dbReference type="InterPro" id="IPR036286">
    <property type="entry name" value="LexA/Signal_pep-like_sf"/>
</dbReference>
<dbReference type="SUPFAM" id="SSF51306">
    <property type="entry name" value="LexA/Signal peptidase"/>
    <property type="match status" value="1"/>
</dbReference>
<dbReference type="Pfam" id="PF01381">
    <property type="entry name" value="HTH_3"/>
    <property type="match status" value="1"/>
</dbReference>
<reference evidence="5 6" key="1">
    <citation type="journal article" date="2011" name="Genome Biol. Evol.">
        <title>Comparative whole genome sequence analysis of the carcinogenic bacterial model pathogen Helicobacter felis.</title>
        <authorList>
            <person name="Arnold I.C."/>
            <person name="Zigova Z."/>
            <person name="Holden M."/>
            <person name="Lawley T.D."/>
            <person name="Rad R."/>
            <person name="Dougan G."/>
            <person name="Falkow S."/>
            <person name="Bentley S.D."/>
            <person name="Muller A."/>
        </authorList>
    </citation>
    <scope>NUCLEOTIDE SEQUENCE [LARGE SCALE GENOMIC DNA]</scope>
    <source>
        <strain evidence="6">ATCC 49179 / CCUG 28539 / NCTC 12436 / CS1</strain>
    </source>
</reference>
<keyword evidence="3" id="KW-0804">Transcription</keyword>
<dbReference type="InterPro" id="IPR010982">
    <property type="entry name" value="Lambda_DNA-bd_dom_sf"/>
</dbReference>
<evidence type="ECO:0000313" key="6">
    <source>
        <dbReference type="Proteomes" id="UP000007934"/>
    </source>
</evidence>
<dbReference type="GeneID" id="36134713"/>
<dbReference type="HOGENOM" id="CLU_066192_1_2_7"/>
<dbReference type="STRING" id="936155.HFELIS_12540"/>
<dbReference type="PROSITE" id="PS50943">
    <property type="entry name" value="HTH_CROC1"/>
    <property type="match status" value="1"/>
</dbReference>
<dbReference type="OrthoDB" id="5363392at2"/>
<dbReference type="RefSeq" id="WP_013469702.1">
    <property type="nucleotide sequence ID" value="NC_014810.2"/>
</dbReference>
<evidence type="ECO:0000256" key="1">
    <source>
        <dbReference type="ARBA" id="ARBA00023015"/>
    </source>
</evidence>
<dbReference type="Gene3D" id="1.10.260.40">
    <property type="entry name" value="lambda repressor-like DNA-binding domains"/>
    <property type="match status" value="1"/>
</dbReference>
<keyword evidence="1" id="KW-0805">Transcription regulation</keyword>
<dbReference type="InterPro" id="IPR039418">
    <property type="entry name" value="LexA-like"/>
</dbReference>
<dbReference type="Gene3D" id="2.10.109.10">
    <property type="entry name" value="Umud Fragment, subunit A"/>
    <property type="match status" value="1"/>
</dbReference>
<proteinExistence type="predicted"/>
<evidence type="ECO:0000256" key="3">
    <source>
        <dbReference type="ARBA" id="ARBA00023163"/>
    </source>
</evidence>
<evidence type="ECO:0000256" key="2">
    <source>
        <dbReference type="ARBA" id="ARBA00023125"/>
    </source>
</evidence>
<dbReference type="CDD" id="cd06529">
    <property type="entry name" value="S24_LexA-like"/>
    <property type="match status" value="1"/>
</dbReference>
<dbReference type="InterPro" id="IPR015927">
    <property type="entry name" value="Peptidase_S24_S26A/B/C"/>
</dbReference>
<dbReference type="CDD" id="cd00093">
    <property type="entry name" value="HTH_XRE"/>
    <property type="match status" value="1"/>
</dbReference>
<accession>E7A9G1</accession>
<dbReference type="KEGG" id="hfe:HFELIS_12540"/>